<sequence length="98" mass="10567">MGFLQEAKEVRRLDVELDGSRISTASAGWALLLGSYRRQAVQATPRRPVNSLPHQAGAKACGPLPAPQRLWRAGPSPTNGMMTEFGFPPLAVPDLSSR</sequence>
<accession>A0AAD7SFA2</accession>
<evidence type="ECO:0000256" key="1">
    <source>
        <dbReference type="SAM" id="MobiDB-lite"/>
    </source>
</evidence>
<gene>
    <name evidence="2" type="ORF">AAFF_G00385440</name>
</gene>
<dbReference type="Proteomes" id="UP001221898">
    <property type="component" value="Unassembled WGS sequence"/>
</dbReference>
<comment type="caution">
    <text evidence="2">The sequence shown here is derived from an EMBL/GenBank/DDBJ whole genome shotgun (WGS) entry which is preliminary data.</text>
</comment>
<dbReference type="EMBL" id="JAINUG010000071">
    <property type="protein sequence ID" value="KAJ8401313.1"/>
    <property type="molecule type" value="Genomic_DNA"/>
</dbReference>
<protein>
    <submittedName>
        <fullName evidence="2">Uncharacterized protein</fullName>
    </submittedName>
</protein>
<evidence type="ECO:0000313" key="2">
    <source>
        <dbReference type="EMBL" id="KAJ8401313.1"/>
    </source>
</evidence>
<name>A0AAD7SFA2_9TELE</name>
<organism evidence="2 3">
    <name type="scientific">Aldrovandia affinis</name>
    <dbReference type="NCBI Taxonomy" id="143900"/>
    <lineage>
        <taxon>Eukaryota</taxon>
        <taxon>Metazoa</taxon>
        <taxon>Chordata</taxon>
        <taxon>Craniata</taxon>
        <taxon>Vertebrata</taxon>
        <taxon>Euteleostomi</taxon>
        <taxon>Actinopterygii</taxon>
        <taxon>Neopterygii</taxon>
        <taxon>Teleostei</taxon>
        <taxon>Notacanthiformes</taxon>
        <taxon>Halosauridae</taxon>
        <taxon>Aldrovandia</taxon>
    </lineage>
</organism>
<reference evidence="2" key="1">
    <citation type="journal article" date="2023" name="Science">
        <title>Genome structures resolve the early diversification of teleost fishes.</title>
        <authorList>
            <person name="Parey E."/>
            <person name="Louis A."/>
            <person name="Montfort J."/>
            <person name="Bouchez O."/>
            <person name="Roques C."/>
            <person name="Iampietro C."/>
            <person name="Lluch J."/>
            <person name="Castinel A."/>
            <person name="Donnadieu C."/>
            <person name="Desvignes T."/>
            <person name="Floi Bucao C."/>
            <person name="Jouanno E."/>
            <person name="Wen M."/>
            <person name="Mejri S."/>
            <person name="Dirks R."/>
            <person name="Jansen H."/>
            <person name="Henkel C."/>
            <person name="Chen W.J."/>
            <person name="Zahm M."/>
            <person name="Cabau C."/>
            <person name="Klopp C."/>
            <person name="Thompson A.W."/>
            <person name="Robinson-Rechavi M."/>
            <person name="Braasch I."/>
            <person name="Lecointre G."/>
            <person name="Bobe J."/>
            <person name="Postlethwait J.H."/>
            <person name="Berthelot C."/>
            <person name="Roest Crollius H."/>
            <person name="Guiguen Y."/>
        </authorList>
    </citation>
    <scope>NUCLEOTIDE SEQUENCE</scope>
    <source>
        <strain evidence="2">NC1722</strain>
    </source>
</reference>
<dbReference type="AlphaFoldDB" id="A0AAD7SFA2"/>
<evidence type="ECO:0000313" key="3">
    <source>
        <dbReference type="Proteomes" id="UP001221898"/>
    </source>
</evidence>
<feature type="region of interest" description="Disordered" evidence="1">
    <location>
        <begin position="44"/>
        <end position="98"/>
    </location>
</feature>
<keyword evidence="3" id="KW-1185">Reference proteome</keyword>
<proteinExistence type="predicted"/>